<proteinExistence type="predicted"/>
<dbReference type="NCBIfam" id="TIGR04122">
    <property type="entry name" value="Xnuc_lig_assoc"/>
    <property type="match status" value="1"/>
</dbReference>
<organism evidence="1 2">
    <name type="scientific">Anseongella ginsenosidimutans</name>
    <dbReference type="NCBI Taxonomy" id="496056"/>
    <lineage>
        <taxon>Bacteria</taxon>
        <taxon>Pseudomonadati</taxon>
        <taxon>Bacteroidota</taxon>
        <taxon>Sphingobacteriia</taxon>
        <taxon>Sphingobacteriales</taxon>
        <taxon>Sphingobacteriaceae</taxon>
        <taxon>Anseongella</taxon>
    </lineage>
</organism>
<dbReference type="GO" id="GO:0004521">
    <property type="term" value="F:RNA endonuclease activity"/>
    <property type="evidence" value="ECO:0007669"/>
    <property type="project" value="TreeGrafter"/>
</dbReference>
<dbReference type="PANTHER" id="PTHR11203:SF49">
    <property type="entry name" value="BLL1145 PROTEIN"/>
    <property type="match status" value="1"/>
</dbReference>
<comment type="caution">
    <text evidence="1">The sequence shown here is derived from an EMBL/GenBank/DDBJ whole genome shotgun (WGS) entry which is preliminary data.</text>
</comment>
<dbReference type="AlphaFoldDB" id="A0A4R3KY24"/>
<evidence type="ECO:0000313" key="2">
    <source>
        <dbReference type="Proteomes" id="UP000295807"/>
    </source>
</evidence>
<dbReference type="EMBL" id="SMAD01000002">
    <property type="protein sequence ID" value="TCS88882.1"/>
    <property type="molecule type" value="Genomic_DNA"/>
</dbReference>
<protein>
    <submittedName>
        <fullName evidence="1">Putative mRNA 3-end processing factor</fullName>
    </submittedName>
</protein>
<dbReference type="InterPro" id="IPR050698">
    <property type="entry name" value="MBL"/>
</dbReference>
<keyword evidence="2" id="KW-1185">Reference proteome</keyword>
<reference evidence="1 2" key="1">
    <citation type="submission" date="2019-03" db="EMBL/GenBank/DDBJ databases">
        <title>Genomic Encyclopedia of Type Strains, Phase IV (KMG-IV): sequencing the most valuable type-strain genomes for metagenomic binning, comparative biology and taxonomic classification.</title>
        <authorList>
            <person name="Goeker M."/>
        </authorList>
    </citation>
    <scope>NUCLEOTIDE SEQUENCE [LARGE SCALE GENOMIC DNA]</scope>
    <source>
        <strain evidence="1 2">DSM 21100</strain>
    </source>
</reference>
<dbReference type="Gene3D" id="3.60.15.10">
    <property type="entry name" value="Ribonuclease Z/Hydroxyacylglutathione hydrolase-like"/>
    <property type="match status" value="1"/>
</dbReference>
<accession>A0A4R3KY24</accession>
<gene>
    <name evidence="1" type="ORF">EDD80_10272</name>
</gene>
<evidence type="ECO:0000313" key="1">
    <source>
        <dbReference type="EMBL" id="TCS88882.1"/>
    </source>
</evidence>
<dbReference type="PANTHER" id="PTHR11203">
    <property type="entry name" value="CLEAVAGE AND POLYADENYLATION SPECIFICITY FACTOR FAMILY MEMBER"/>
    <property type="match status" value="1"/>
</dbReference>
<dbReference type="InterPro" id="IPR026360">
    <property type="entry name" value="Xnuc_lig_assoc"/>
</dbReference>
<dbReference type="InterPro" id="IPR036866">
    <property type="entry name" value="RibonucZ/Hydroxyglut_hydro"/>
</dbReference>
<dbReference type="Proteomes" id="UP000295807">
    <property type="component" value="Unassembled WGS sequence"/>
</dbReference>
<name>A0A4R3KY24_9SPHI</name>
<sequence>MKSYNLLTFTESGLYCPAGNFYIDPSRAVDYAVITHAHSDHACRGHRHYLAHDLSGNVLRHRLGRAISLQTASYGEKVTRNGVTLSFAPAGHIIGSAQVKISFRGEVWVVSGDYKLEDDGLCAPFEPVKCHAFVSESTFGLPLYRWQAQERVFDEIHSWWKENRDAGKVSVLLAYSLGKAQRILHRLDPSAGPVFCHNTIEDTNAILRDSGVALPPAHRLNEPLRAGGLLLCPPNGLSVLNGIPAAVGSCSGWMALRNSRKWRGIDKGFVLSDHADWEGLNEAINATGAEKVFLGHGYSASLARYLREKGLNAREVHEIR</sequence>
<dbReference type="RefSeq" id="WP_132127996.1">
    <property type="nucleotide sequence ID" value="NZ_CP042432.1"/>
</dbReference>
<dbReference type="SUPFAM" id="SSF56281">
    <property type="entry name" value="Metallo-hydrolase/oxidoreductase"/>
    <property type="match status" value="1"/>
</dbReference>
<dbReference type="OrthoDB" id="9803916at2"/>